<reference evidence="3" key="1">
    <citation type="submission" date="2020-07" db="EMBL/GenBank/DDBJ databases">
        <title>Acinetobacter junii strain YR7 chromosome and plasmid pNDM-YR7.</title>
        <authorList>
            <person name="Tang B."/>
        </authorList>
    </citation>
    <scope>NUCLEOTIDE SEQUENCE</scope>
    <source>
        <strain evidence="3">YR7</strain>
    </source>
</reference>
<dbReference type="Pfam" id="PF25169">
    <property type="entry name" value="DUF7830"/>
    <property type="match status" value="1"/>
</dbReference>
<evidence type="ECO:0000313" key="4">
    <source>
        <dbReference type="Proteomes" id="UP000679388"/>
    </source>
</evidence>
<evidence type="ECO:0008006" key="5">
    <source>
        <dbReference type="Google" id="ProtNLM"/>
    </source>
</evidence>
<sequence length="508" mass="60535">MKLVHIIDTDQNMWIDVDVFFQQSEMELTQWRTQIRERYQRDKTDPHFTCSWCQSPVTLARRADHMQFNASATFFFRHIPELENNPNFKCPVKHIKQLSDEEKTVLKYQIAKETQQHKLLKDNIYKSLQVDKSFSDIHIEQVRKSIDLKQWRRPDVSAFYKKQLVVFEGQLSTTFLNVIIDRKIFYQDNNACLLWIFNHFEPTEKAKKQSIQDIYYNNNANAFVVNASTVAQSIKTKVFTLECHYLKPEIQNNQIINKWNTELVEFQSLVHNKSTKQIYFFDYEAEYRKLKQKLGLQRNYLQESNNQKDKLKVKKYLESLEQIDLEPKVPSKTKSELLTEFTELWIKTHYLTDSQFNFQWFSIREELELMGISTPKYLLHAPYKTVINSILSAKFGYAVGNNINEMVSVAHNLMEHHPAYIKHFMLTLKVTGKPNLLNERDSSGKWKERYKKYTQQPEETKIYKHDLNLFIEFLVPEFEGRLIFWGESSEPYPQIPIDGVYEDQLVVR</sequence>
<evidence type="ECO:0000259" key="1">
    <source>
        <dbReference type="Pfam" id="PF19500"/>
    </source>
</evidence>
<accession>A0AAX1MMB4</accession>
<feature type="domain" description="DUF7830" evidence="2">
    <location>
        <begin position="15"/>
        <end position="93"/>
    </location>
</feature>
<protein>
    <recommendedName>
        <fullName evidence="5">DUF2779 domain-containing protein</fullName>
    </recommendedName>
</protein>
<dbReference type="Pfam" id="PF19500">
    <property type="entry name" value="DUF6035"/>
    <property type="match status" value="1"/>
</dbReference>
<name>A0AAX1MMB4_ACIJU</name>
<gene>
    <name evidence="3" type="ORF">H2677_06040</name>
</gene>
<dbReference type="EMBL" id="CP059558">
    <property type="protein sequence ID" value="QUY37727.1"/>
    <property type="molecule type" value="Genomic_DNA"/>
</dbReference>
<dbReference type="InterPro" id="IPR057152">
    <property type="entry name" value="DUF7830"/>
</dbReference>
<organism evidence="3 4">
    <name type="scientific">Acinetobacter junii</name>
    <dbReference type="NCBI Taxonomy" id="40215"/>
    <lineage>
        <taxon>Bacteria</taxon>
        <taxon>Pseudomonadati</taxon>
        <taxon>Pseudomonadota</taxon>
        <taxon>Gammaproteobacteria</taxon>
        <taxon>Moraxellales</taxon>
        <taxon>Moraxellaceae</taxon>
        <taxon>Acinetobacter</taxon>
    </lineage>
</organism>
<proteinExistence type="predicted"/>
<dbReference type="GeneID" id="70092071"/>
<evidence type="ECO:0000259" key="2">
    <source>
        <dbReference type="Pfam" id="PF25169"/>
    </source>
</evidence>
<dbReference type="Proteomes" id="UP000679388">
    <property type="component" value="Chromosome"/>
</dbReference>
<dbReference type="RefSeq" id="WP_212639370.1">
    <property type="nucleotide sequence ID" value="NZ_CP059558.1"/>
</dbReference>
<dbReference type="AlphaFoldDB" id="A0AAX1MMB4"/>
<dbReference type="InterPro" id="IPR046099">
    <property type="entry name" value="DUF6035"/>
</dbReference>
<feature type="domain" description="DUF6035" evidence="1">
    <location>
        <begin position="107"/>
        <end position="283"/>
    </location>
</feature>
<evidence type="ECO:0000313" key="3">
    <source>
        <dbReference type="EMBL" id="QUY37727.1"/>
    </source>
</evidence>